<protein>
    <submittedName>
        <fullName evidence="10">Anion transporter</fullName>
    </submittedName>
</protein>
<keyword evidence="3" id="KW-0813">Transport</keyword>
<keyword evidence="5 8" id="KW-0812">Transmembrane</keyword>
<comment type="subcellular location">
    <subcellularLocation>
        <location evidence="1">Cell membrane</location>
        <topology evidence="1">Multi-pass membrane protein</topology>
    </subcellularLocation>
</comment>
<name>A0A2U1SS90_METSR</name>
<evidence type="ECO:0000256" key="4">
    <source>
        <dbReference type="ARBA" id="ARBA00022475"/>
    </source>
</evidence>
<feature type="transmembrane region" description="Helical" evidence="8">
    <location>
        <begin position="391"/>
        <end position="416"/>
    </location>
</feature>
<feature type="transmembrane region" description="Helical" evidence="8">
    <location>
        <begin position="216"/>
        <end position="244"/>
    </location>
</feature>
<evidence type="ECO:0000256" key="6">
    <source>
        <dbReference type="ARBA" id="ARBA00022989"/>
    </source>
</evidence>
<evidence type="ECO:0000256" key="3">
    <source>
        <dbReference type="ARBA" id="ARBA00022448"/>
    </source>
</evidence>
<sequence length="450" mass="46699">MAERERSPFVAALLAVALVFVGALAASAGATLLASLPALLAGGASPAWTHAIAIIVFAGTYVVIALGEAPGLRLDRAGAALLGASLMVGLGVLPLDAAYRAIDFDTITLLLGMMIVVANLRLSGFFRLASNFVVARAKTPLALLAAIVLVTGAFSAFLVNDAICLVMTPLTLELTKRLKRDPLPYLLAVPMASNVGSVATITGNPQNMIIGGLSHIPYGAFAAALWPVAAFGLLATFVLVALFYRGEFLTREPLPVAAPAPARARGFLVVKSVLVTLAMMALFFAGQPVAKVAIVGGALLLVTRHVKAEKVYREIDWPLLLMFVGLFIVVEGLETTVLTPEAVASIGRFDLANAGVLAVVSAVLSNLVSNVPAVLALKPFLAGAADPQRAWLVVAMASTLAGNLTLIGSVANLIVAERARAAGVSIGFWAYFRIGAPLTLITIAFGAWFL</sequence>
<proteinExistence type="inferred from homology"/>
<feature type="transmembrane region" description="Helical" evidence="8">
    <location>
        <begin position="264"/>
        <end position="284"/>
    </location>
</feature>
<dbReference type="AlphaFoldDB" id="A0A2U1SS90"/>
<dbReference type="PANTHER" id="PTHR43302">
    <property type="entry name" value="TRANSPORTER ARSB-RELATED"/>
    <property type="match status" value="1"/>
</dbReference>
<dbReference type="Proteomes" id="UP000245137">
    <property type="component" value="Unassembled WGS sequence"/>
</dbReference>
<dbReference type="InterPro" id="IPR004680">
    <property type="entry name" value="Cit_transptr-like_dom"/>
</dbReference>
<feature type="transmembrane region" description="Helical" evidence="8">
    <location>
        <begin position="49"/>
        <end position="67"/>
    </location>
</feature>
<evidence type="ECO:0000256" key="7">
    <source>
        <dbReference type="ARBA" id="ARBA00023136"/>
    </source>
</evidence>
<evidence type="ECO:0000256" key="1">
    <source>
        <dbReference type="ARBA" id="ARBA00004651"/>
    </source>
</evidence>
<dbReference type="PRINTS" id="PR00758">
    <property type="entry name" value="ARSENICPUMP"/>
</dbReference>
<keyword evidence="7 8" id="KW-0472">Membrane</keyword>
<feature type="transmembrane region" description="Helical" evidence="8">
    <location>
        <begin position="79"/>
        <end position="101"/>
    </location>
</feature>
<feature type="transmembrane region" description="Helical" evidence="8">
    <location>
        <begin position="428"/>
        <end position="449"/>
    </location>
</feature>
<gene>
    <name evidence="10" type="ORF">C5689_08040</name>
</gene>
<dbReference type="Pfam" id="PF03600">
    <property type="entry name" value="CitMHS"/>
    <property type="match status" value="1"/>
</dbReference>
<dbReference type="InterPro" id="IPR000802">
    <property type="entry name" value="Arsenical_pump_ArsB"/>
</dbReference>
<dbReference type="GO" id="GO:0015105">
    <property type="term" value="F:arsenite transmembrane transporter activity"/>
    <property type="evidence" value="ECO:0007669"/>
    <property type="project" value="InterPro"/>
</dbReference>
<dbReference type="EMBL" id="PUIV01000008">
    <property type="protein sequence ID" value="PWB94464.1"/>
    <property type="molecule type" value="Genomic_DNA"/>
</dbReference>
<feature type="transmembrane region" description="Helical" evidence="8">
    <location>
        <begin position="351"/>
        <end position="371"/>
    </location>
</feature>
<dbReference type="RefSeq" id="WP_108916760.1">
    <property type="nucleotide sequence ID" value="NZ_BGJY01000008.1"/>
</dbReference>
<feature type="transmembrane region" description="Helical" evidence="8">
    <location>
        <begin position="107"/>
        <end position="129"/>
    </location>
</feature>
<keyword evidence="6 8" id="KW-1133">Transmembrane helix</keyword>
<evidence type="ECO:0000256" key="8">
    <source>
        <dbReference type="SAM" id="Phobius"/>
    </source>
</evidence>
<accession>A0A2U1SS90</accession>
<feature type="transmembrane region" description="Helical" evidence="8">
    <location>
        <begin position="318"/>
        <end position="339"/>
    </location>
</feature>
<evidence type="ECO:0000313" key="10">
    <source>
        <dbReference type="EMBL" id="PWB94464.1"/>
    </source>
</evidence>
<comment type="similarity">
    <text evidence="2">Belongs to the CitM (TC 2.A.11) transporter family.</text>
</comment>
<comment type="caution">
    <text evidence="10">The sequence shown here is derived from an EMBL/GenBank/DDBJ whole genome shotgun (WGS) entry which is preliminary data.</text>
</comment>
<feature type="domain" description="Citrate transporter-like" evidence="9">
    <location>
        <begin position="62"/>
        <end position="401"/>
    </location>
</feature>
<organism evidence="10 11">
    <name type="scientific">Methylosinus sporium</name>
    <dbReference type="NCBI Taxonomy" id="428"/>
    <lineage>
        <taxon>Bacteria</taxon>
        <taxon>Pseudomonadati</taxon>
        <taxon>Pseudomonadota</taxon>
        <taxon>Alphaproteobacteria</taxon>
        <taxon>Hyphomicrobiales</taxon>
        <taxon>Methylocystaceae</taxon>
        <taxon>Methylosinus</taxon>
    </lineage>
</organism>
<dbReference type="GO" id="GO:0005886">
    <property type="term" value="C:plasma membrane"/>
    <property type="evidence" value="ECO:0007669"/>
    <property type="project" value="UniProtKB-SubCell"/>
</dbReference>
<evidence type="ECO:0000313" key="11">
    <source>
        <dbReference type="Proteomes" id="UP000245137"/>
    </source>
</evidence>
<keyword evidence="4" id="KW-1003">Cell membrane</keyword>
<evidence type="ECO:0000256" key="2">
    <source>
        <dbReference type="ARBA" id="ARBA00009843"/>
    </source>
</evidence>
<reference evidence="10 11" key="1">
    <citation type="journal article" date="2018" name="Appl. Microbiol. Biotechnol.">
        <title>Co-cultivation of the strictly anaerobic methanogen Methanosarcina barkeri with aerobic methanotrophs in an oxygen-limited membrane bioreactor.</title>
        <authorList>
            <person name="In 't Zandt M.H."/>
            <person name="van den Bosch T.J.M."/>
            <person name="Rijkers R."/>
            <person name="van Kessel M.A.H.J."/>
            <person name="Jetten M.S.M."/>
            <person name="Welte C.U."/>
        </authorList>
    </citation>
    <scope>NUCLEOTIDE SEQUENCE [LARGE SCALE GENOMIC DNA]</scope>
    <source>
        <strain evidence="10 11">DSM 17706</strain>
    </source>
</reference>
<keyword evidence="11" id="KW-1185">Reference proteome</keyword>
<feature type="transmembrane region" description="Helical" evidence="8">
    <location>
        <begin position="141"/>
        <end position="163"/>
    </location>
</feature>
<dbReference type="PANTHER" id="PTHR43302:SF5">
    <property type="entry name" value="TRANSPORTER ARSB-RELATED"/>
    <property type="match status" value="1"/>
</dbReference>
<evidence type="ECO:0000256" key="5">
    <source>
        <dbReference type="ARBA" id="ARBA00022692"/>
    </source>
</evidence>
<dbReference type="CDD" id="cd01117">
    <property type="entry name" value="YbiR_permease"/>
    <property type="match status" value="1"/>
</dbReference>
<evidence type="ECO:0000259" key="9">
    <source>
        <dbReference type="Pfam" id="PF03600"/>
    </source>
</evidence>